<dbReference type="EMBL" id="MFBQ01000045">
    <property type="protein sequence ID" value="OGE03753.1"/>
    <property type="molecule type" value="Genomic_DNA"/>
</dbReference>
<dbReference type="InterPro" id="IPR029044">
    <property type="entry name" value="Nucleotide-diphossugar_trans"/>
</dbReference>
<dbReference type="AlphaFoldDB" id="A0A1F5HHZ3"/>
<gene>
    <name evidence="2" type="ORF">A3B51_00770</name>
</gene>
<dbReference type="Gene3D" id="3.90.550.10">
    <property type="entry name" value="Spore Coat Polysaccharide Biosynthesis Protein SpsA, Chain A"/>
    <property type="match status" value="1"/>
</dbReference>
<reference evidence="2 3" key="1">
    <citation type="journal article" date="2016" name="Nat. Commun.">
        <title>Thousands of microbial genomes shed light on interconnected biogeochemical processes in an aquifer system.</title>
        <authorList>
            <person name="Anantharaman K."/>
            <person name="Brown C.T."/>
            <person name="Hug L.A."/>
            <person name="Sharon I."/>
            <person name="Castelle C.J."/>
            <person name="Probst A.J."/>
            <person name="Thomas B.C."/>
            <person name="Singh A."/>
            <person name="Wilkins M.J."/>
            <person name="Karaoz U."/>
            <person name="Brodie E.L."/>
            <person name="Williams K.H."/>
            <person name="Hubbard S.S."/>
            <person name="Banfield J.F."/>
        </authorList>
    </citation>
    <scope>NUCLEOTIDE SEQUENCE [LARGE SCALE GENOMIC DNA]</scope>
</reference>
<dbReference type="CDD" id="cd02511">
    <property type="entry name" value="Beta4Glucosyltransferase"/>
    <property type="match status" value="1"/>
</dbReference>
<dbReference type="STRING" id="1797727.A3B51_00770"/>
<dbReference type="Proteomes" id="UP000176780">
    <property type="component" value="Unassembled WGS sequence"/>
</dbReference>
<dbReference type="Pfam" id="PF00535">
    <property type="entry name" value="Glycos_transf_2"/>
    <property type="match status" value="1"/>
</dbReference>
<dbReference type="InterPro" id="IPR001173">
    <property type="entry name" value="Glyco_trans_2-like"/>
</dbReference>
<organism evidence="2 3">
    <name type="scientific">Candidatus Curtissbacteria bacterium RIFCSPLOWO2_01_FULL_41_18</name>
    <dbReference type="NCBI Taxonomy" id="1797727"/>
    <lineage>
        <taxon>Bacteria</taxon>
        <taxon>Candidatus Curtissiibacteriota</taxon>
    </lineage>
</organism>
<dbReference type="PANTHER" id="PTHR43630:SF2">
    <property type="entry name" value="GLYCOSYLTRANSFERASE"/>
    <property type="match status" value="1"/>
</dbReference>
<name>A0A1F5HHZ3_9BACT</name>
<evidence type="ECO:0000259" key="1">
    <source>
        <dbReference type="Pfam" id="PF00535"/>
    </source>
</evidence>
<dbReference type="PANTHER" id="PTHR43630">
    <property type="entry name" value="POLY-BETA-1,6-N-ACETYL-D-GLUCOSAMINE SYNTHASE"/>
    <property type="match status" value="1"/>
</dbReference>
<proteinExistence type="predicted"/>
<dbReference type="SUPFAM" id="SSF53448">
    <property type="entry name" value="Nucleotide-diphospho-sugar transferases"/>
    <property type="match status" value="1"/>
</dbReference>
<accession>A0A1F5HHZ3</accession>
<comment type="caution">
    <text evidence="2">The sequence shown here is derived from an EMBL/GenBank/DDBJ whole genome shotgun (WGS) entry which is preliminary data.</text>
</comment>
<protein>
    <recommendedName>
        <fullName evidence="1">Glycosyltransferase 2-like domain-containing protein</fullName>
    </recommendedName>
</protein>
<sequence>MKISALILARNEEKFIEDALTQLDFADEIIVLDQGSEDKTLKIAKKYTDKVFVYNNQSFDQARNLLAAKAKGDWLLYVDADERLSPDLIEEINQACQNDQYAAFYFARKNIVLGKWLKHGGWWPDYVPRLFKKNKLQNWHGHVHESPEVDGEFGYLETPLNHLTATSLEKMLAKTIRWAQTEAQLSFKANHPSVTIFKVIKAFFSEFINRYIIKAGFLDGTVGLIEAIFQGLHRCAKLTYLWELQNDTGEKLQKAQDV</sequence>
<evidence type="ECO:0000313" key="2">
    <source>
        <dbReference type="EMBL" id="OGE03753.1"/>
    </source>
</evidence>
<feature type="domain" description="Glycosyltransferase 2-like" evidence="1">
    <location>
        <begin position="4"/>
        <end position="142"/>
    </location>
</feature>
<evidence type="ECO:0000313" key="3">
    <source>
        <dbReference type="Proteomes" id="UP000176780"/>
    </source>
</evidence>